<dbReference type="PANTHER" id="PTHR30522:SF0">
    <property type="entry name" value="NUCLEOSIDE TRIPHOSPHATE PYROPHOSPHOHYDROLASE"/>
    <property type="match status" value="1"/>
</dbReference>
<dbReference type="SUPFAM" id="SSF101386">
    <property type="entry name" value="all-alpha NTP pyrophosphatases"/>
    <property type="match status" value="1"/>
</dbReference>
<name>X1RX30_9ZZZZ</name>
<feature type="non-terminal residue" evidence="2">
    <location>
        <position position="76"/>
    </location>
</feature>
<dbReference type="GO" id="GO:0047429">
    <property type="term" value="F:nucleoside triphosphate diphosphatase activity"/>
    <property type="evidence" value="ECO:0007669"/>
    <property type="project" value="TreeGrafter"/>
</dbReference>
<dbReference type="GO" id="GO:0046081">
    <property type="term" value="P:dUTP catabolic process"/>
    <property type="evidence" value="ECO:0007669"/>
    <property type="project" value="TreeGrafter"/>
</dbReference>
<evidence type="ECO:0000259" key="1">
    <source>
        <dbReference type="Pfam" id="PF03819"/>
    </source>
</evidence>
<dbReference type="GO" id="GO:0006203">
    <property type="term" value="P:dGTP catabolic process"/>
    <property type="evidence" value="ECO:0007669"/>
    <property type="project" value="TreeGrafter"/>
</dbReference>
<evidence type="ECO:0000313" key="2">
    <source>
        <dbReference type="EMBL" id="GAI85233.1"/>
    </source>
</evidence>
<dbReference type="AlphaFoldDB" id="X1RX30"/>
<comment type="caution">
    <text evidence="2">The sequence shown here is derived from an EMBL/GenBank/DDBJ whole genome shotgun (WGS) entry which is preliminary data.</text>
</comment>
<dbReference type="InterPro" id="IPR004518">
    <property type="entry name" value="MazG-like_dom"/>
</dbReference>
<sequence>MKNAESAGKRFTRLVEILDVLRGEGGCPWDREQDVKSITNYFLEEVYEAVDAISTGDAKSLAEELGDVLMEVVFLA</sequence>
<accession>X1RX30</accession>
<feature type="domain" description="NTP pyrophosphohydrolase MazG-like" evidence="1">
    <location>
        <begin position="33"/>
        <end position="76"/>
    </location>
</feature>
<dbReference type="GO" id="GO:0046076">
    <property type="term" value="P:dTTP catabolic process"/>
    <property type="evidence" value="ECO:0007669"/>
    <property type="project" value="TreeGrafter"/>
</dbReference>
<dbReference type="Gene3D" id="1.10.287.1080">
    <property type="entry name" value="MazG-like"/>
    <property type="match status" value="1"/>
</dbReference>
<dbReference type="GO" id="GO:0046047">
    <property type="term" value="P:TTP catabolic process"/>
    <property type="evidence" value="ECO:0007669"/>
    <property type="project" value="TreeGrafter"/>
</dbReference>
<dbReference type="GO" id="GO:0046052">
    <property type="term" value="P:UTP catabolic process"/>
    <property type="evidence" value="ECO:0007669"/>
    <property type="project" value="TreeGrafter"/>
</dbReference>
<reference evidence="2" key="1">
    <citation type="journal article" date="2014" name="Front. Microbiol.">
        <title>High frequency of phylogenetically diverse reductive dehalogenase-homologous genes in deep subseafloor sedimentary metagenomes.</title>
        <authorList>
            <person name="Kawai M."/>
            <person name="Futagami T."/>
            <person name="Toyoda A."/>
            <person name="Takaki Y."/>
            <person name="Nishi S."/>
            <person name="Hori S."/>
            <person name="Arai W."/>
            <person name="Tsubouchi T."/>
            <person name="Morono Y."/>
            <person name="Uchiyama I."/>
            <person name="Ito T."/>
            <person name="Fujiyama A."/>
            <person name="Inagaki F."/>
            <person name="Takami H."/>
        </authorList>
    </citation>
    <scope>NUCLEOTIDE SEQUENCE</scope>
    <source>
        <strain evidence="2">Expedition CK06-06</strain>
    </source>
</reference>
<dbReference type="InterPro" id="IPR011551">
    <property type="entry name" value="NTP_PyrPHydrolase_MazG"/>
</dbReference>
<dbReference type="CDD" id="cd11528">
    <property type="entry name" value="NTP-PPase_MazG_Nterm"/>
    <property type="match status" value="1"/>
</dbReference>
<organism evidence="2">
    <name type="scientific">marine sediment metagenome</name>
    <dbReference type="NCBI Taxonomy" id="412755"/>
    <lineage>
        <taxon>unclassified sequences</taxon>
        <taxon>metagenomes</taxon>
        <taxon>ecological metagenomes</taxon>
    </lineage>
</organism>
<dbReference type="Pfam" id="PF03819">
    <property type="entry name" value="MazG"/>
    <property type="match status" value="1"/>
</dbReference>
<dbReference type="EMBL" id="BARW01006004">
    <property type="protein sequence ID" value="GAI85233.1"/>
    <property type="molecule type" value="Genomic_DNA"/>
</dbReference>
<dbReference type="InterPro" id="IPR048015">
    <property type="entry name" value="NTP-PPase_MazG-like_N"/>
</dbReference>
<proteinExistence type="predicted"/>
<protein>
    <recommendedName>
        <fullName evidence="1">NTP pyrophosphohydrolase MazG-like domain-containing protein</fullName>
    </recommendedName>
</protein>
<gene>
    <name evidence="2" type="ORF">S12H4_12553</name>
</gene>
<dbReference type="GO" id="GO:0046061">
    <property type="term" value="P:dATP catabolic process"/>
    <property type="evidence" value="ECO:0007669"/>
    <property type="project" value="TreeGrafter"/>
</dbReference>
<dbReference type="PANTHER" id="PTHR30522">
    <property type="entry name" value="NUCLEOSIDE TRIPHOSPHATE PYROPHOSPHOHYDROLASE"/>
    <property type="match status" value="1"/>
</dbReference>